<dbReference type="InterPro" id="IPR028973">
    <property type="entry name" value="PhnB-like"/>
</dbReference>
<dbReference type="Pfam" id="PF06983">
    <property type="entry name" value="3-dmu-9_3-mt"/>
    <property type="match status" value="1"/>
</dbReference>
<reference evidence="2" key="1">
    <citation type="journal article" date="2021" name="PeerJ">
        <title>Extensive microbial diversity within the chicken gut microbiome revealed by metagenomics and culture.</title>
        <authorList>
            <person name="Gilroy R."/>
            <person name="Ravi A."/>
            <person name="Getino M."/>
            <person name="Pursley I."/>
            <person name="Horton D.L."/>
            <person name="Alikhan N.F."/>
            <person name="Baker D."/>
            <person name="Gharbi K."/>
            <person name="Hall N."/>
            <person name="Watson M."/>
            <person name="Adriaenssens E.M."/>
            <person name="Foster-Nyarko E."/>
            <person name="Jarju S."/>
            <person name="Secka A."/>
            <person name="Antonio M."/>
            <person name="Oren A."/>
            <person name="Chaudhuri R.R."/>
            <person name="La Ragione R."/>
            <person name="Hildebrand F."/>
            <person name="Pallen M.J."/>
        </authorList>
    </citation>
    <scope>NUCLEOTIDE SEQUENCE</scope>
    <source>
        <strain evidence="2">876</strain>
    </source>
</reference>
<sequence length="140" mass="15714">MTVQIYPYLTFENAKEAMDYYVQNFDAEIVYRQPLSKEQAENLGLDIDALNSTTFRGEFRIAGQKIICADATMANPQSSSMISIMVDFGDDVANAKQFFNKLSTSDDQRVTIPFGNQTAEDQIGQIVDKYGITWSIVSNN</sequence>
<comment type="caution">
    <text evidence="2">The sequence shown here is derived from an EMBL/GenBank/DDBJ whole genome shotgun (WGS) entry which is preliminary data.</text>
</comment>
<gene>
    <name evidence="2" type="ORF">H9843_03580</name>
</gene>
<dbReference type="SUPFAM" id="SSF54593">
    <property type="entry name" value="Glyoxalase/Bleomycin resistance protein/Dihydroxybiphenyl dioxygenase"/>
    <property type="match status" value="1"/>
</dbReference>
<dbReference type="AlphaFoldDB" id="A0A9E2KTS7"/>
<dbReference type="Gene3D" id="3.10.180.10">
    <property type="entry name" value="2,3-Dihydroxybiphenyl 1,2-Dioxygenase, domain 1"/>
    <property type="match status" value="1"/>
</dbReference>
<dbReference type="EMBL" id="JAHLFK010000031">
    <property type="protein sequence ID" value="MBU3829961.1"/>
    <property type="molecule type" value="Genomic_DNA"/>
</dbReference>
<proteinExistence type="predicted"/>
<evidence type="ECO:0000259" key="1">
    <source>
        <dbReference type="Pfam" id="PF06983"/>
    </source>
</evidence>
<evidence type="ECO:0000313" key="2">
    <source>
        <dbReference type="EMBL" id="MBU3829961.1"/>
    </source>
</evidence>
<name>A0A9E2KTS7_9LACO</name>
<dbReference type="Proteomes" id="UP000824180">
    <property type="component" value="Unassembled WGS sequence"/>
</dbReference>
<protein>
    <submittedName>
        <fullName evidence="2">VOC family protein</fullName>
    </submittedName>
</protein>
<feature type="domain" description="PhnB-like" evidence="1">
    <location>
        <begin position="5"/>
        <end position="137"/>
    </location>
</feature>
<dbReference type="PANTHER" id="PTHR33990">
    <property type="entry name" value="PROTEIN YJDN-RELATED"/>
    <property type="match status" value="1"/>
</dbReference>
<organism evidence="2 3">
    <name type="scientific">Candidatus Limosilactobacillus merdavium</name>
    <dbReference type="NCBI Taxonomy" id="2838651"/>
    <lineage>
        <taxon>Bacteria</taxon>
        <taxon>Bacillati</taxon>
        <taxon>Bacillota</taxon>
        <taxon>Bacilli</taxon>
        <taxon>Lactobacillales</taxon>
        <taxon>Lactobacillaceae</taxon>
        <taxon>Limosilactobacillus</taxon>
    </lineage>
</organism>
<accession>A0A9E2KTS7</accession>
<dbReference type="InterPro" id="IPR029068">
    <property type="entry name" value="Glyas_Bleomycin-R_OHBP_Dase"/>
</dbReference>
<dbReference type="PANTHER" id="PTHR33990:SF5">
    <property type="entry name" value="PHNB-LIKE DOMAIN-CONTAINING PROTEIN"/>
    <property type="match status" value="1"/>
</dbReference>
<reference evidence="2" key="2">
    <citation type="submission" date="2021-04" db="EMBL/GenBank/DDBJ databases">
        <authorList>
            <person name="Gilroy R."/>
        </authorList>
    </citation>
    <scope>NUCLEOTIDE SEQUENCE</scope>
    <source>
        <strain evidence="2">876</strain>
    </source>
</reference>
<evidence type="ECO:0000313" key="3">
    <source>
        <dbReference type="Proteomes" id="UP000824180"/>
    </source>
</evidence>